<dbReference type="InterPro" id="IPR020613">
    <property type="entry name" value="Thiolase_CS"/>
</dbReference>
<keyword evidence="3 9" id="KW-0808">Transferase</keyword>
<dbReference type="PANTHER" id="PTHR43853">
    <property type="entry name" value="3-KETOACYL-COA THIOLASE, PEROXISOMAL"/>
    <property type="match status" value="1"/>
</dbReference>
<keyword evidence="5 9" id="KW-0442">Lipid degradation</keyword>
<dbReference type="PROSITE" id="PS00737">
    <property type="entry name" value="THIOLASE_2"/>
    <property type="match status" value="1"/>
</dbReference>
<accession>A0A1H1PSC1</accession>
<evidence type="ECO:0000256" key="11">
    <source>
        <dbReference type="RuleBase" id="RU003557"/>
    </source>
</evidence>
<evidence type="ECO:0000256" key="3">
    <source>
        <dbReference type="ARBA" id="ARBA00022679"/>
    </source>
</evidence>
<dbReference type="Pfam" id="PF00108">
    <property type="entry name" value="Thiolase_N"/>
    <property type="match status" value="1"/>
</dbReference>
<dbReference type="PIRSF" id="PIRSF000429">
    <property type="entry name" value="Ac-CoA_Ac_transf"/>
    <property type="match status" value="1"/>
</dbReference>
<keyword evidence="2 9" id="KW-0963">Cytoplasm</keyword>
<keyword evidence="6 9" id="KW-0443">Lipid metabolism</keyword>
<evidence type="ECO:0000256" key="4">
    <source>
        <dbReference type="ARBA" id="ARBA00022832"/>
    </source>
</evidence>
<dbReference type="EC" id="2.3.1.16" evidence="9"/>
<evidence type="ECO:0000313" key="15">
    <source>
        <dbReference type="Proteomes" id="UP000243426"/>
    </source>
</evidence>
<dbReference type="Gene3D" id="3.40.47.10">
    <property type="match status" value="2"/>
</dbReference>
<dbReference type="InterPro" id="IPR016039">
    <property type="entry name" value="Thiolase-like"/>
</dbReference>
<evidence type="ECO:0000256" key="8">
    <source>
        <dbReference type="ARBA" id="ARBA00048527"/>
    </source>
</evidence>
<gene>
    <name evidence="9" type="primary">fadA</name>
    <name evidence="14" type="ORF">SAMN05216198_1258</name>
</gene>
<dbReference type="AlphaFoldDB" id="A0A1H1PSC1"/>
<comment type="catalytic activity">
    <reaction evidence="9">
        <text>an acyl-CoA + acetyl-CoA = a 3-oxoacyl-CoA + CoA</text>
        <dbReference type="Rhea" id="RHEA:21564"/>
        <dbReference type="ChEBI" id="CHEBI:57287"/>
        <dbReference type="ChEBI" id="CHEBI:57288"/>
        <dbReference type="ChEBI" id="CHEBI:58342"/>
        <dbReference type="ChEBI" id="CHEBI:90726"/>
        <dbReference type="EC" id="2.3.1.16"/>
    </reaction>
</comment>
<dbReference type="GO" id="GO:0010124">
    <property type="term" value="P:phenylacetate catabolic process"/>
    <property type="evidence" value="ECO:0007669"/>
    <property type="project" value="TreeGrafter"/>
</dbReference>
<dbReference type="InterPro" id="IPR020617">
    <property type="entry name" value="Thiolase_C"/>
</dbReference>
<evidence type="ECO:0000256" key="10">
    <source>
        <dbReference type="PIRSR" id="PIRSR000429-1"/>
    </source>
</evidence>
<evidence type="ECO:0000256" key="2">
    <source>
        <dbReference type="ARBA" id="ARBA00022490"/>
    </source>
</evidence>
<dbReference type="Proteomes" id="UP000243426">
    <property type="component" value="Chromosome I"/>
</dbReference>
<dbReference type="Pfam" id="PF02803">
    <property type="entry name" value="Thiolase_C"/>
    <property type="match status" value="1"/>
</dbReference>
<dbReference type="NCBIfam" id="NF006510">
    <property type="entry name" value="PRK08947.1"/>
    <property type="match status" value="1"/>
</dbReference>
<dbReference type="STRING" id="797277.SAMN05216198_1258"/>
<dbReference type="OrthoDB" id="8951704at2"/>
<comment type="similarity">
    <text evidence="1 9 11">Belongs to the thiolase-like superfamily. Thiolase family.</text>
</comment>
<feature type="active site" description="Acyl-thioester intermediate" evidence="9 10">
    <location>
        <position position="95"/>
    </location>
</feature>
<dbReference type="NCBIfam" id="TIGR02445">
    <property type="entry name" value="fadA"/>
    <property type="match status" value="1"/>
</dbReference>
<dbReference type="NCBIfam" id="TIGR01930">
    <property type="entry name" value="AcCoA-C-Actrans"/>
    <property type="match status" value="1"/>
</dbReference>
<dbReference type="InterPro" id="IPR050215">
    <property type="entry name" value="Thiolase-like_sf_Thiolase"/>
</dbReference>
<dbReference type="RefSeq" id="WP_090272541.1">
    <property type="nucleotide sequence ID" value="NZ_LT629748.1"/>
</dbReference>
<sequence>MSLNPRDVVIVDFGRTPMGRSKGGMYRNVRAETLSAKLITGVLERNPKIDPAEVEDVIWGCVNQTLEQGWNIARMASLMTPIPHTAAAQTVSRLCGSSMSALHTAAQAIMTGNGDVFVIGGVEHMGHVSMMHGVDPNPALSLYAAKAAGMMGLTAEMLGKMHGITREQQDQFGLRSHQLAHKATVEGNFKDEIIPMEGHDENGFLRVFTEDETIRPETTLESLAALRPAFNPKGGTVTAGTSSQITDGASCMIVMSAERAKALGLEPLAVIRSMAVAGCDPSIMGYGPVPATRKALKRAGLSIDDIDHVELNEAFAAQALPVLKDLKLLDKMDQKVNLHGGAIALGHPFGCSGARISGTLLNVMKQNGGTIGMSTMCIGLGQGITTVFERV</sequence>
<comment type="subcellular location">
    <subcellularLocation>
        <location evidence="9">Cytoplasm</location>
    </subcellularLocation>
</comment>
<evidence type="ECO:0000256" key="6">
    <source>
        <dbReference type="ARBA" id="ARBA00023098"/>
    </source>
</evidence>
<organism evidence="14 15">
    <name type="scientific">Halopseudomonas litoralis</name>
    <dbReference type="NCBI Taxonomy" id="797277"/>
    <lineage>
        <taxon>Bacteria</taxon>
        <taxon>Pseudomonadati</taxon>
        <taxon>Pseudomonadota</taxon>
        <taxon>Gammaproteobacteria</taxon>
        <taxon>Pseudomonadales</taxon>
        <taxon>Pseudomonadaceae</taxon>
        <taxon>Halopseudomonas</taxon>
    </lineage>
</organism>
<reference evidence="15" key="1">
    <citation type="submission" date="2016-10" db="EMBL/GenBank/DDBJ databases">
        <authorList>
            <person name="Varghese N."/>
            <person name="Submissions S."/>
        </authorList>
    </citation>
    <scope>NUCLEOTIDE SEQUENCE [LARGE SCALE GENOMIC DNA]</scope>
    <source>
        <strain evidence="15">2SM5</strain>
    </source>
</reference>
<dbReference type="FunFam" id="3.40.47.10:FF:000010">
    <property type="entry name" value="Acetyl-CoA acetyltransferase (Thiolase)"/>
    <property type="match status" value="1"/>
</dbReference>
<comment type="subunit">
    <text evidence="9">Heterotetramer of two alpha chains (FadB) and two beta chains (FadA).</text>
</comment>
<feature type="domain" description="Thiolase N-terminal" evidence="12">
    <location>
        <begin position="8"/>
        <end position="257"/>
    </location>
</feature>
<feature type="active site" description="Proton acceptor" evidence="9 10">
    <location>
        <position position="377"/>
    </location>
</feature>
<evidence type="ECO:0000256" key="9">
    <source>
        <dbReference type="HAMAP-Rule" id="MF_01620"/>
    </source>
</evidence>
<evidence type="ECO:0000256" key="7">
    <source>
        <dbReference type="ARBA" id="ARBA00023315"/>
    </source>
</evidence>
<keyword evidence="7 9" id="KW-0012">Acyltransferase</keyword>
<comment type="catalytic activity">
    <reaction evidence="8">
        <text>succinyl-CoA + acetyl-CoA = 3-oxoadipyl-CoA + CoA</text>
        <dbReference type="Rhea" id="RHEA:19481"/>
        <dbReference type="ChEBI" id="CHEBI:57287"/>
        <dbReference type="ChEBI" id="CHEBI:57288"/>
        <dbReference type="ChEBI" id="CHEBI:57292"/>
        <dbReference type="ChEBI" id="CHEBI:57348"/>
        <dbReference type="EC" id="2.3.1.174"/>
    </reaction>
</comment>
<evidence type="ECO:0000313" key="14">
    <source>
        <dbReference type="EMBL" id="SDS13649.1"/>
    </source>
</evidence>
<dbReference type="InterPro" id="IPR012805">
    <property type="entry name" value="FadA"/>
</dbReference>
<dbReference type="InterPro" id="IPR020616">
    <property type="entry name" value="Thiolase_N"/>
</dbReference>
<dbReference type="GO" id="GO:0006635">
    <property type="term" value="P:fatty acid beta-oxidation"/>
    <property type="evidence" value="ECO:0007669"/>
    <property type="project" value="UniProtKB-UniRule"/>
</dbReference>
<dbReference type="UniPathway" id="UPA00659"/>
<evidence type="ECO:0000259" key="12">
    <source>
        <dbReference type="Pfam" id="PF00108"/>
    </source>
</evidence>
<evidence type="ECO:0000259" key="13">
    <source>
        <dbReference type="Pfam" id="PF02803"/>
    </source>
</evidence>
<dbReference type="EMBL" id="LT629748">
    <property type="protein sequence ID" value="SDS13649.1"/>
    <property type="molecule type" value="Genomic_DNA"/>
</dbReference>
<evidence type="ECO:0000256" key="1">
    <source>
        <dbReference type="ARBA" id="ARBA00010982"/>
    </source>
</evidence>
<dbReference type="InterPro" id="IPR002155">
    <property type="entry name" value="Thiolase"/>
</dbReference>
<comment type="pathway">
    <text evidence="9">Lipid metabolism; fatty acid beta-oxidation.</text>
</comment>
<evidence type="ECO:0000256" key="5">
    <source>
        <dbReference type="ARBA" id="ARBA00022963"/>
    </source>
</evidence>
<protein>
    <recommendedName>
        <fullName evidence="9">3-ketoacyl-CoA thiolase</fullName>
        <ecNumber evidence="9">2.3.1.16</ecNumber>
    </recommendedName>
    <alternativeName>
        <fullName evidence="9">Acetyl-CoA acyltransferase</fullName>
    </alternativeName>
    <alternativeName>
        <fullName evidence="9">Beta-ketothiolase</fullName>
    </alternativeName>
    <alternativeName>
        <fullName evidence="9">Fatty acid oxidation complex subunit beta</fullName>
    </alternativeName>
</protein>
<dbReference type="CDD" id="cd00751">
    <property type="entry name" value="thiolase"/>
    <property type="match status" value="1"/>
</dbReference>
<feature type="active site" description="Proton acceptor" evidence="9 10">
    <location>
        <position position="347"/>
    </location>
</feature>
<keyword evidence="15" id="KW-1185">Reference proteome</keyword>
<dbReference type="GO" id="GO:0005737">
    <property type="term" value="C:cytoplasm"/>
    <property type="evidence" value="ECO:0007669"/>
    <property type="project" value="UniProtKB-SubCell"/>
</dbReference>
<dbReference type="GO" id="GO:0033812">
    <property type="term" value="F:3-oxoadipyl-CoA thiolase activity"/>
    <property type="evidence" value="ECO:0007669"/>
    <property type="project" value="UniProtKB-EC"/>
</dbReference>
<dbReference type="SUPFAM" id="SSF53901">
    <property type="entry name" value="Thiolase-like"/>
    <property type="match status" value="2"/>
</dbReference>
<proteinExistence type="inferred from homology"/>
<keyword evidence="4 9" id="KW-0276">Fatty acid metabolism</keyword>
<dbReference type="PANTHER" id="PTHR43853:SF11">
    <property type="entry name" value="3-KETOACYL-COA THIOLASE FADA"/>
    <property type="match status" value="1"/>
</dbReference>
<name>A0A1H1PSC1_9GAMM</name>
<dbReference type="HAMAP" id="MF_01620">
    <property type="entry name" value="FadA"/>
    <property type="match status" value="1"/>
</dbReference>
<dbReference type="PROSITE" id="PS00098">
    <property type="entry name" value="THIOLASE_1"/>
    <property type="match status" value="1"/>
</dbReference>
<comment type="function">
    <text evidence="9">Catalyzes the final step of fatty acid oxidation in which acetyl-CoA is released and the CoA ester of a fatty acid two carbons shorter is formed.</text>
</comment>
<dbReference type="InterPro" id="IPR020615">
    <property type="entry name" value="Thiolase_acyl_enz_int_AS"/>
</dbReference>
<feature type="domain" description="Thiolase C-terminal" evidence="13">
    <location>
        <begin position="266"/>
        <end position="390"/>
    </location>
</feature>